<evidence type="ECO:0000256" key="2">
    <source>
        <dbReference type="SAM" id="MobiDB-lite"/>
    </source>
</evidence>
<feature type="compositionally biased region" description="Basic and acidic residues" evidence="2">
    <location>
        <begin position="49"/>
        <end position="68"/>
    </location>
</feature>
<feature type="region of interest" description="Disordered" evidence="2">
    <location>
        <begin position="849"/>
        <end position="877"/>
    </location>
</feature>
<feature type="region of interest" description="Disordered" evidence="2">
    <location>
        <begin position="122"/>
        <end position="141"/>
    </location>
</feature>
<feature type="region of interest" description="Disordered" evidence="2">
    <location>
        <begin position="49"/>
        <end position="69"/>
    </location>
</feature>
<accession>A0A4Z1GGP1</accession>
<evidence type="ECO:0000313" key="4">
    <source>
        <dbReference type="Proteomes" id="UP000297814"/>
    </source>
</evidence>
<feature type="compositionally biased region" description="Basic and acidic residues" evidence="2">
    <location>
        <begin position="285"/>
        <end position="300"/>
    </location>
</feature>
<feature type="compositionally biased region" description="Basic and acidic residues" evidence="2">
    <location>
        <begin position="260"/>
        <end position="269"/>
    </location>
</feature>
<name>A0A4Z1GGP1_9HELO</name>
<feature type="region of interest" description="Disordered" evidence="2">
    <location>
        <begin position="904"/>
        <end position="924"/>
    </location>
</feature>
<dbReference type="EMBL" id="PQXK01000162">
    <property type="protein sequence ID" value="TGO35328.1"/>
    <property type="molecule type" value="Genomic_DNA"/>
</dbReference>
<feature type="compositionally biased region" description="Basic and acidic residues" evidence="2">
    <location>
        <begin position="524"/>
        <end position="533"/>
    </location>
</feature>
<evidence type="ECO:0000256" key="1">
    <source>
        <dbReference type="SAM" id="Coils"/>
    </source>
</evidence>
<keyword evidence="1" id="KW-0175">Coiled coil</keyword>
<reference evidence="3 4" key="1">
    <citation type="submission" date="2017-12" db="EMBL/GenBank/DDBJ databases">
        <title>Comparative genomics of Botrytis spp.</title>
        <authorList>
            <person name="Valero-Jimenez C.A."/>
            <person name="Tapia P."/>
            <person name="Veloso J."/>
            <person name="Silva-Moreno E."/>
            <person name="Staats M."/>
            <person name="Valdes J.H."/>
            <person name="Van Kan J.A.L."/>
        </authorList>
    </citation>
    <scope>NUCLEOTIDE SEQUENCE [LARGE SCALE GENOMIC DNA]</scope>
    <source>
        <strain evidence="3 4">Bh0001</strain>
    </source>
</reference>
<feature type="compositionally biased region" description="Polar residues" evidence="2">
    <location>
        <begin position="336"/>
        <end position="348"/>
    </location>
</feature>
<dbReference type="Proteomes" id="UP000297814">
    <property type="component" value="Unassembled WGS sequence"/>
</dbReference>
<comment type="caution">
    <text evidence="3">The sequence shown here is derived from an EMBL/GenBank/DDBJ whole genome shotgun (WGS) entry which is preliminary data.</text>
</comment>
<organism evidence="3 4">
    <name type="scientific">Botrytis hyacinthi</name>
    <dbReference type="NCBI Taxonomy" id="278943"/>
    <lineage>
        <taxon>Eukaryota</taxon>
        <taxon>Fungi</taxon>
        <taxon>Dikarya</taxon>
        <taxon>Ascomycota</taxon>
        <taxon>Pezizomycotina</taxon>
        <taxon>Leotiomycetes</taxon>
        <taxon>Helotiales</taxon>
        <taxon>Sclerotiniaceae</taxon>
        <taxon>Botrytis</taxon>
    </lineage>
</organism>
<feature type="region of interest" description="Disordered" evidence="2">
    <location>
        <begin position="524"/>
        <end position="549"/>
    </location>
</feature>
<gene>
    <name evidence="3" type="ORF">BHYA_0162g00160</name>
</gene>
<proteinExistence type="predicted"/>
<feature type="compositionally biased region" description="Polar residues" evidence="2">
    <location>
        <begin position="856"/>
        <end position="868"/>
    </location>
</feature>
<feature type="region of interest" description="Disordered" evidence="2">
    <location>
        <begin position="256"/>
        <end position="380"/>
    </location>
</feature>
<feature type="coiled-coil region" evidence="1">
    <location>
        <begin position="701"/>
        <end position="752"/>
    </location>
</feature>
<protein>
    <submittedName>
        <fullName evidence="3">Uncharacterized protein</fullName>
    </submittedName>
</protein>
<evidence type="ECO:0000313" key="3">
    <source>
        <dbReference type="EMBL" id="TGO35328.1"/>
    </source>
</evidence>
<dbReference type="PROSITE" id="PS50330">
    <property type="entry name" value="UIM"/>
    <property type="match status" value="1"/>
</dbReference>
<dbReference type="InterPro" id="IPR003903">
    <property type="entry name" value="UIM_dom"/>
</dbReference>
<sequence length="924" mass="105979">MDNFIELESIDSEDSMSFTHTEHIPLLPQSDHGTLPIDTQTALGEVTEIRDSDDQSYRKPDSKLKEVHNGSWHSLRVSSQYSGLSKRPIAPKHDQSLSIIQDLPIKSVQFQGLNGTELVPREDQEQEFRNRRSQWPNVRSRSKQRTFYKQSLYNKNMKYEKAPGKLWLKGIARKINPASRSACRKTNIHPRRYFQPFTSSSSNMVNDNKWPQILDAYISQRCHGNNVDLSDTTAFAKCWPPPPSYTNIAVDFHTPLISDPHSDNNHNNDTENDTESETSSSFTVFERRNSVPDKEVRHSGSYDLPSMPGSYPRSPPEYRSGSKPMFFSSELGVGQSPPQSQLFKNVSSMDVPKSTTNNDVNTGGVGGPQSEGDFSPPRRPKYVYKPRDYSLRPREPWEFPDPFPLVPLQGLTATNRPDSSQRIFSTARVQNDTADDFRARRRRRRHIIDEEDYSDEDWDAKMEPRKILRLHYQEVKSNGNEWEPLTDEKGRELMLKGRADEYDNVKLSDTTGIELCKQRKLETYKRRKLENEPRTNPPSSSSQQCSEPHKIPMANQGIESNRVVVGLPPPPTPKPKPIRGPRVRVNGKLITNNEKEKIETASHSLVVELRCLQLASMAIMEVLGRNRSSDGNKTVREQKKRELQEIRDKAVSMEVPATEDDRQRAARIIFDIIDTNMRPVANGFGPDDPMNSSRWFSHDRFMNYNQLISAIETESEQLEEQMCILPYGSEEYKHLESRLELLETEHKYLEKREDFYVDETHDGENWCDDYENLNPPLITGDPRVNAEYGAAIGKWSSQASPQTLEEEEDDLQKAIRMSLISLGKTGPVEPAREDTKDKHKKVKPRLILTTRKDNEGSTAQRRTPIRQSTKYEEVISSEAHWRDSTSLTQFQDDSMDETAAFEKTKAISRAQYRNESPPPDDDDC</sequence>
<dbReference type="AlphaFoldDB" id="A0A4Z1GGP1"/>
<feature type="compositionally biased region" description="Low complexity" evidence="2">
    <location>
        <begin position="537"/>
        <end position="546"/>
    </location>
</feature>
<keyword evidence="4" id="KW-1185">Reference proteome</keyword>